<name>A0ABZ2XS55_9RHOB</name>
<evidence type="ECO:0000256" key="1">
    <source>
        <dbReference type="SAM" id="MobiDB-lite"/>
    </source>
</evidence>
<dbReference type="Proteomes" id="UP001623232">
    <property type="component" value="Chromosome"/>
</dbReference>
<accession>A0ABZ2XS55</accession>
<reference evidence="2 3" key="1">
    <citation type="submission" date="2023-04" db="EMBL/GenBank/DDBJ databases">
        <title>Complete genome sequence of Alisedimentitalea scapharcae.</title>
        <authorList>
            <person name="Rong J.-C."/>
            <person name="Yi M.-L."/>
            <person name="Zhao Q."/>
        </authorList>
    </citation>
    <scope>NUCLEOTIDE SEQUENCE [LARGE SCALE GENOMIC DNA]</scope>
    <source>
        <strain evidence="2 3">KCTC 42119</strain>
    </source>
</reference>
<keyword evidence="3" id="KW-1185">Reference proteome</keyword>
<dbReference type="EMBL" id="CP123584">
    <property type="protein sequence ID" value="WZK88222.1"/>
    <property type="molecule type" value="Genomic_DNA"/>
</dbReference>
<protein>
    <submittedName>
        <fullName evidence="2">Uncharacterized protein</fullName>
    </submittedName>
</protein>
<dbReference type="RefSeq" id="WP_406645601.1">
    <property type="nucleotide sequence ID" value="NZ_CP123584.1"/>
</dbReference>
<evidence type="ECO:0000313" key="2">
    <source>
        <dbReference type="EMBL" id="WZK88222.1"/>
    </source>
</evidence>
<organism evidence="2 3">
    <name type="scientific">Aliisedimentitalea scapharcae</name>
    <dbReference type="NCBI Taxonomy" id="1524259"/>
    <lineage>
        <taxon>Bacteria</taxon>
        <taxon>Pseudomonadati</taxon>
        <taxon>Pseudomonadota</taxon>
        <taxon>Alphaproteobacteria</taxon>
        <taxon>Rhodobacterales</taxon>
        <taxon>Roseobacteraceae</taxon>
        <taxon>Aliisedimentitalea</taxon>
    </lineage>
</organism>
<gene>
    <name evidence="2" type="ORF">QEZ52_16675</name>
</gene>
<evidence type="ECO:0000313" key="3">
    <source>
        <dbReference type="Proteomes" id="UP001623232"/>
    </source>
</evidence>
<sequence length="125" mass="14061">MFVASAHAFCDITATSIAELHPEHIGIIRDILGHVTLVIAEKHYEAKANSERKLSKVANQIDKIVDASAQGKSHPSMKDKMDTLEDRKAEVENDLENDLENTETQSPVWLHQGLADMCSRRRRLE</sequence>
<proteinExistence type="predicted"/>
<feature type="region of interest" description="Disordered" evidence="1">
    <location>
        <begin position="66"/>
        <end position="86"/>
    </location>
</feature>
<feature type="compositionally biased region" description="Basic and acidic residues" evidence="1">
    <location>
        <begin position="76"/>
        <end position="86"/>
    </location>
</feature>